<dbReference type="EMBL" id="CP031263">
    <property type="protein sequence ID" value="AXH93660.1"/>
    <property type="molecule type" value="Genomic_DNA"/>
</dbReference>
<sequence>MSAVPPTGSTPAQHPSTVGGPAAIAGGIGAMVACCTVHLLIVAGVLAGLGGTAIGGIALAVGLATAATVWVIAVLLRRRKTTTAAVCCPPR</sequence>
<dbReference type="EMBL" id="WAAR01000006">
    <property type="protein sequence ID" value="KAB1118626.1"/>
    <property type="molecule type" value="Genomic_DNA"/>
</dbReference>
<reference evidence="3 5" key="3">
    <citation type="submission" date="2019-09" db="EMBL/GenBank/DDBJ databases">
        <title>High taxonomic diversity of Micromonospora strains isolated from Medicago sativa nodules in different geographical locations.</title>
        <authorList>
            <person name="Martinez-Hidalgo P."/>
            <person name="Flores-Felix J.D."/>
            <person name="Velazquez E."/>
            <person name="Brau L."/>
            <person name="Trujillo M.E."/>
            <person name="Martinez-Molina E."/>
        </authorList>
    </citation>
    <scope>NUCLEOTIDE SEQUENCE [LARGE SCALE GENOMIC DNA]</scope>
    <source>
        <strain evidence="3 5">ALFB5</strain>
    </source>
</reference>
<keyword evidence="5" id="KW-1185">Reference proteome</keyword>
<evidence type="ECO:0000313" key="3">
    <source>
        <dbReference type="EMBL" id="KAB1118626.1"/>
    </source>
</evidence>
<keyword evidence="1" id="KW-0812">Transmembrane</keyword>
<keyword evidence="1" id="KW-0472">Membrane</keyword>
<organism evidence="2 4">
    <name type="scientific">Micromonospora aurantiaca</name>
    <name type="common">nom. illeg.</name>
    <dbReference type="NCBI Taxonomy" id="47850"/>
    <lineage>
        <taxon>Bacteria</taxon>
        <taxon>Bacillati</taxon>
        <taxon>Actinomycetota</taxon>
        <taxon>Actinomycetes</taxon>
        <taxon>Micromonosporales</taxon>
        <taxon>Micromonosporaceae</taxon>
        <taxon>Micromonospora</taxon>
    </lineage>
</organism>
<reference evidence="2 4" key="1">
    <citation type="submission" date="2018-07" db="EMBL/GenBank/DDBJ databases">
        <authorList>
            <person name="Ye Y."/>
        </authorList>
    </citation>
    <scope>NUCLEOTIDE SEQUENCE [LARGE SCALE GENOMIC DNA]</scope>
    <source>
        <strain evidence="2">110B</strain>
        <strain evidence="4">H14(2018)</strain>
    </source>
</reference>
<evidence type="ECO:0000256" key="1">
    <source>
        <dbReference type="SAM" id="Phobius"/>
    </source>
</evidence>
<evidence type="ECO:0000313" key="5">
    <source>
        <dbReference type="Proteomes" id="UP000471364"/>
    </source>
</evidence>
<protein>
    <submittedName>
        <fullName evidence="2">Uncharacterized protein</fullName>
    </submittedName>
</protein>
<dbReference type="AlphaFoldDB" id="A0A3M9K9J3"/>
<dbReference type="RefSeq" id="WP_047891324.1">
    <property type="nucleotide sequence ID" value="NZ_CBDRJA010000010.1"/>
</dbReference>
<evidence type="ECO:0000313" key="4">
    <source>
        <dbReference type="Proteomes" id="UP000253958"/>
    </source>
</evidence>
<keyword evidence="1" id="KW-1133">Transmembrane helix</keyword>
<feature type="transmembrane region" description="Helical" evidence="1">
    <location>
        <begin position="22"/>
        <end position="47"/>
    </location>
</feature>
<dbReference type="Proteomes" id="UP000471364">
    <property type="component" value="Unassembled WGS sequence"/>
</dbReference>
<gene>
    <name evidence="2" type="ORF">DVH21_29195</name>
    <name evidence="3" type="ORF">F6X54_02555</name>
</gene>
<reference evidence="2 4" key="2">
    <citation type="submission" date="2018-08" db="EMBL/GenBank/DDBJ databases">
        <title>Streptomyces kandeliansis sp. nov., an endophytic bacterium isolated from mangrove plant.</title>
        <authorList>
            <person name="Wang R."/>
        </authorList>
    </citation>
    <scope>NUCLEOTIDE SEQUENCE [LARGE SCALE GENOMIC DNA]</scope>
    <source>
        <strain evidence="2">110B</strain>
        <strain evidence="4">H14(2018)</strain>
    </source>
</reference>
<feature type="transmembrane region" description="Helical" evidence="1">
    <location>
        <begin position="53"/>
        <end position="76"/>
    </location>
</feature>
<proteinExistence type="predicted"/>
<dbReference type="Proteomes" id="UP000253958">
    <property type="component" value="Chromosome"/>
</dbReference>
<accession>A0A3M9K9J3</accession>
<evidence type="ECO:0000313" key="2">
    <source>
        <dbReference type="EMBL" id="AXH93660.1"/>
    </source>
</evidence>
<name>A0A3M9K9J3_9ACTN</name>